<evidence type="ECO:0000256" key="3">
    <source>
        <dbReference type="SAM" id="SignalP"/>
    </source>
</evidence>
<feature type="chain" id="PRO_5046890118" description="Alginate lyase domain-containing protein" evidence="3">
    <location>
        <begin position="23"/>
        <end position="324"/>
    </location>
</feature>
<feature type="signal peptide" evidence="3">
    <location>
        <begin position="1"/>
        <end position="22"/>
    </location>
</feature>
<protein>
    <recommendedName>
        <fullName evidence="4">Alginate lyase domain-containing protein</fullName>
    </recommendedName>
</protein>
<evidence type="ECO:0000256" key="2">
    <source>
        <dbReference type="ARBA" id="ARBA00023239"/>
    </source>
</evidence>
<evidence type="ECO:0000313" key="6">
    <source>
        <dbReference type="Proteomes" id="UP001500547"/>
    </source>
</evidence>
<gene>
    <name evidence="5" type="ORF">GCM10025770_39860</name>
</gene>
<accession>A0ABP9R8E5</accession>
<name>A0ABP9R8E5_9RHOO</name>
<dbReference type="InterPro" id="IPR008929">
    <property type="entry name" value="Chondroitin_lyas"/>
</dbReference>
<evidence type="ECO:0000313" key="5">
    <source>
        <dbReference type="EMBL" id="GAA5173037.1"/>
    </source>
</evidence>
<comment type="caution">
    <text evidence="5">The sequence shown here is derived from an EMBL/GenBank/DDBJ whole genome shotgun (WGS) entry which is preliminary data.</text>
</comment>
<dbReference type="Proteomes" id="UP001500547">
    <property type="component" value="Unassembled WGS sequence"/>
</dbReference>
<organism evidence="5 6">
    <name type="scientific">Viridibacterium curvum</name>
    <dbReference type="NCBI Taxonomy" id="1101404"/>
    <lineage>
        <taxon>Bacteria</taxon>
        <taxon>Pseudomonadati</taxon>
        <taxon>Pseudomonadota</taxon>
        <taxon>Betaproteobacteria</taxon>
        <taxon>Rhodocyclales</taxon>
        <taxon>Rhodocyclaceae</taxon>
        <taxon>Viridibacterium</taxon>
    </lineage>
</organism>
<evidence type="ECO:0000256" key="1">
    <source>
        <dbReference type="ARBA" id="ARBA00022729"/>
    </source>
</evidence>
<dbReference type="Pfam" id="PF05426">
    <property type="entry name" value="Alginate_lyase"/>
    <property type="match status" value="1"/>
</dbReference>
<keyword evidence="1 3" id="KW-0732">Signal</keyword>
<proteinExistence type="predicted"/>
<evidence type="ECO:0000259" key="4">
    <source>
        <dbReference type="Pfam" id="PF05426"/>
    </source>
</evidence>
<dbReference type="SUPFAM" id="SSF48230">
    <property type="entry name" value="Chondroitin AC/alginate lyase"/>
    <property type="match status" value="1"/>
</dbReference>
<dbReference type="Gene3D" id="1.50.10.100">
    <property type="entry name" value="Chondroitin AC/alginate lyase"/>
    <property type="match status" value="1"/>
</dbReference>
<dbReference type="RefSeq" id="WP_345534925.1">
    <property type="nucleotide sequence ID" value="NZ_BAABLD010000027.1"/>
</dbReference>
<reference evidence="6" key="1">
    <citation type="journal article" date="2019" name="Int. J. Syst. Evol. Microbiol.">
        <title>The Global Catalogue of Microorganisms (GCM) 10K type strain sequencing project: providing services to taxonomists for standard genome sequencing and annotation.</title>
        <authorList>
            <consortium name="The Broad Institute Genomics Platform"/>
            <consortium name="The Broad Institute Genome Sequencing Center for Infectious Disease"/>
            <person name="Wu L."/>
            <person name="Ma J."/>
        </authorList>
    </citation>
    <scope>NUCLEOTIDE SEQUENCE [LARGE SCALE GENOMIC DNA]</scope>
    <source>
        <strain evidence="6">JCM 18715</strain>
    </source>
</reference>
<dbReference type="EMBL" id="BAABLD010000027">
    <property type="protein sequence ID" value="GAA5173037.1"/>
    <property type="molecule type" value="Genomic_DNA"/>
</dbReference>
<sequence>MLRPLLRSLFLGACTLPSLAQATCPDAPTAIRDIEANSFYTDAHHSLIDKALEKQYHDNIAPLEDFLRQVAAMADQRLEKQDLDAGRCALAWLDSWAAGGAMQGRMINGRGDTQAQYERKWMLAGLSVAYLKVRDLATPDQARRIAPWMQDIADQSLALFDSPKHKRNNHYYWVGLAVMGTAVATDSKPHLDKARSVFDKALGDVDDDGTLPMEMDRAGMALHYHNFALAPLVVMAELARLRGEDWYARRDGRLQKLLARVEGGIADPAWFQQRTGVKQKLPSDAAQCWVVLLGKPAPGKSKNCAYNHFGGSVRLLAAGPLKRD</sequence>
<keyword evidence="2" id="KW-0456">Lyase</keyword>
<keyword evidence="6" id="KW-1185">Reference proteome</keyword>
<dbReference type="InterPro" id="IPR008397">
    <property type="entry name" value="Alginate_lyase_dom"/>
</dbReference>
<feature type="domain" description="Alginate lyase" evidence="4">
    <location>
        <begin position="35"/>
        <end position="271"/>
    </location>
</feature>